<evidence type="ECO:0000256" key="5">
    <source>
        <dbReference type="ARBA" id="ARBA00022723"/>
    </source>
</evidence>
<evidence type="ECO:0000256" key="2">
    <source>
        <dbReference type="ARBA" id="ARBA00004906"/>
    </source>
</evidence>
<reference evidence="11" key="2">
    <citation type="submission" date="2021-02" db="EMBL/GenBank/DDBJ databases">
        <authorList>
            <person name="Kimball J.A."/>
            <person name="Haas M.W."/>
            <person name="Macchietto M."/>
            <person name="Kono T."/>
            <person name="Duquette J."/>
            <person name="Shao M."/>
        </authorList>
    </citation>
    <scope>NUCLEOTIDE SEQUENCE</scope>
    <source>
        <tissue evidence="11">Fresh leaf tissue</tissue>
    </source>
</reference>
<keyword evidence="12" id="KW-1185">Reference proteome</keyword>
<dbReference type="PROSITE" id="PS51081">
    <property type="entry name" value="ZF_SIAH"/>
    <property type="match status" value="1"/>
</dbReference>
<dbReference type="GO" id="GO:0016567">
    <property type="term" value="P:protein ubiquitination"/>
    <property type="evidence" value="ECO:0007669"/>
    <property type="project" value="UniProtKB-UniPathway"/>
</dbReference>
<evidence type="ECO:0000256" key="9">
    <source>
        <dbReference type="PROSITE-ProRule" id="PRU00455"/>
    </source>
</evidence>
<dbReference type="Pfam" id="PF21361">
    <property type="entry name" value="Sina_ZnF"/>
    <property type="match status" value="1"/>
</dbReference>
<comment type="caution">
    <text evidence="11">The sequence shown here is derived from an EMBL/GenBank/DDBJ whole genome shotgun (WGS) entry which is preliminary data.</text>
</comment>
<dbReference type="Pfam" id="PF21362">
    <property type="entry name" value="Sina_RING"/>
    <property type="match status" value="1"/>
</dbReference>
<comment type="catalytic activity">
    <reaction evidence="1">
        <text>S-ubiquitinyl-[E2 ubiquitin-conjugating enzyme]-L-cysteine + [acceptor protein]-L-lysine = [E2 ubiquitin-conjugating enzyme]-L-cysteine + N(6)-ubiquitinyl-[acceptor protein]-L-lysine.</text>
        <dbReference type="EC" id="2.3.2.27"/>
    </reaction>
</comment>
<reference evidence="11" key="1">
    <citation type="journal article" date="2021" name="bioRxiv">
        <title>Whole Genome Assembly and Annotation of Northern Wild Rice, Zizania palustris L., Supports a Whole Genome Duplication in the Zizania Genus.</title>
        <authorList>
            <person name="Haas M."/>
            <person name="Kono T."/>
            <person name="Macchietto M."/>
            <person name="Millas R."/>
            <person name="McGilp L."/>
            <person name="Shao M."/>
            <person name="Duquette J."/>
            <person name="Hirsch C.N."/>
            <person name="Kimball J."/>
        </authorList>
    </citation>
    <scope>NUCLEOTIDE SEQUENCE</scope>
    <source>
        <tissue evidence="11">Fresh leaf tissue</tissue>
    </source>
</reference>
<feature type="domain" description="SIAH-type" evidence="10">
    <location>
        <begin position="74"/>
        <end position="132"/>
    </location>
</feature>
<dbReference type="GO" id="GO:0061630">
    <property type="term" value="F:ubiquitin protein ligase activity"/>
    <property type="evidence" value="ECO:0007669"/>
    <property type="project" value="UniProtKB-EC"/>
</dbReference>
<accession>A0A8J5W048</accession>
<keyword evidence="5" id="KW-0479">Metal-binding</keyword>
<organism evidence="11 12">
    <name type="scientific">Zizania palustris</name>
    <name type="common">Northern wild rice</name>
    <dbReference type="NCBI Taxonomy" id="103762"/>
    <lineage>
        <taxon>Eukaryota</taxon>
        <taxon>Viridiplantae</taxon>
        <taxon>Streptophyta</taxon>
        <taxon>Embryophyta</taxon>
        <taxon>Tracheophyta</taxon>
        <taxon>Spermatophyta</taxon>
        <taxon>Magnoliopsida</taxon>
        <taxon>Liliopsida</taxon>
        <taxon>Poales</taxon>
        <taxon>Poaceae</taxon>
        <taxon>BOP clade</taxon>
        <taxon>Oryzoideae</taxon>
        <taxon>Oryzeae</taxon>
        <taxon>Zizaniinae</taxon>
        <taxon>Zizania</taxon>
    </lineage>
</organism>
<dbReference type="Proteomes" id="UP000729402">
    <property type="component" value="Unassembled WGS sequence"/>
</dbReference>
<gene>
    <name evidence="11" type="ORF">GUJ93_ZPchr0005g15695</name>
</gene>
<comment type="pathway">
    <text evidence="2">Protein modification; protein ubiquitination.</text>
</comment>
<keyword evidence="7" id="KW-0833">Ubl conjugation pathway</keyword>
<evidence type="ECO:0000256" key="4">
    <source>
        <dbReference type="ARBA" id="ARBA00022679"/>
    </source>
</evidence>
<name>A0A8J5W048_ZIZPA</name>
<protein>
    <recommendedName>
        <fullName evidence="3">RING-type E3 ubiquitin transferase</fullName>
        <ecNumber evidence="3">2.3.2.27</ecNumber>
    </recommendedName>
</protein>
<evidence type="ECO:0000256" key="6">
    <source>
        <dbReference type="ARBA" id="ARBA00022771"/>
    </source>
</evidence>
<keyword evidence="4" id="KW-0808">Transferase</keyword>
<dbReference type="AlphaFoldDB" id="A0A8J5W048"/>
<keyword evidence="8" id="KW-0862">Zinc</keyword>
<evidence type="ECO:0000259" key="10">
    <source>
        <dbReference type="PROSITE" id="PS51081"/>
    </source>
</evidence>
<evidence type="ECO:0000313" key="11">
    <source>
        <dbReference type="EMBL" id="KAG8067219.1"/>
    </source>
</evidence>
<dbReference type="InterPro" id="IPR052088">
    <property type="entry name" value="E3_ubiquitin-ligase_SINA"/>
</dbReference>
<dbReference type="InterPro" id="IPR013010">
    <property type="entry name" value="Znf_SIAH"/>
</dbReference>
<proteinExistence type="predicted"/>
<dbReference type="InterPro" id="IPR049548">
    <property type="entry name" value="Sina-like_RING"/>
</dbReference>
<dbReference type="PANTHER" id="PTHR10315">
    <property type="entry name" value="E3 UBIQUITIN PROTEIN LIGASE SIAH"/>
    <property type="match status" value="1"/>
</dbReference>
<dbReference type="PANTHER" id="PTHR10315:SF83">
    <property type="entry name" value="RING-TYPE E3 UBIQUITIN TRANSFERASE"/>
    <property type="match status" value="1"/>
</dbReference>
<sequence length="273" mass="29310">MAVEGVTAVVDADALNCGVCCRPLRPPIFQCVVGHVLCSPCRKKLAAAGRCHVCGVAVGVGHWRCYAMEKLVRSIRVACPHAAHGCSASPAYYNLDAHQGSCPHAPCHCPGVACGFVGSTAALLDHFAAAHNWPCITLVISGERMFRFLLQDGFNFVVLADHSRGCDATSSHRHRLIIMLNMTQQPLGHVISVLGIHPHAAAMRSSSPKMQCELMFFGSNGSHLMSKFLLECSDLVDGLPYPKQCFQFIVPRSFVQEGGGGGVQIYARITLIG</sequence>
<dbReference type="OrthoDB" id="615710at2759"/>
<dbReference type="EC" id="2.3.2.27" evidence="3"/>
<dbReference type="GO" id="GO:0005737">
    <property type="term" value="C:cytoplasm"/>
    <property type="evidence" value="ECO:0007669"/>
    <property type="project" value="TreeGrafter"/>
</dbReference>
<evidence type="ECO:0000256" key="1">
    <source>
        <dbReference type="ARBA" id="ARBA00000900"/>
    </source>
</evidence>
<evidence type="ECO:0000256" key="7">
    <source>
        <dbReference type="ARBA" id="ARBA00022786"/>
    </source>
</evidence>
<keyword evidence="6 9" id="KW-0863">Zinc-finger</keyword>
<evidence type="ECO:0000256" key="8">
    <source>
        <dbReference type="ARBA" id="ARBA00022833"/>
    </source>
</evidence>
<dbReference type="EMBL" id="JAAALK010000284">
    <property type="protein sequence ID" value="KAG8067219.1"/>
    <property type="molecule type" value="Genomic_DNA"/>
</dbReference>
<dbReference type="GO" id="GO:0008270">
    <property type="term" value="F:zinc ion binding"/>
    <property type="evidence" value="ECO:0007669"/>
    <property type="project" value="UniProtKB-KW"/>
</dbReference>
<dbReference type="UniPathway" id="UPA00143"/>
<evidence type="ECO:0000256" key="3">
    <source>
        <dbReference type="ARBA" id="ARBA00012483"/>
    </source>
</evidence>
<evidence type="ECO:0000313" key="12">
    <source>
        <dbReference type="Proteomes" id="UP000729402"/>
    </source>
</evidence>